<evidence type="ECO:0000313" key="1">
    <source>
        <dbReference type="EMBL" id="MTH61177.1"/>
    </source>
</evidence>
<organism evidence="1 2">
    <name type="scientific">Paracoccus litorisediminis</name>
    <dbReference type="NCBI Taxonomy" id="2006130"/>
    <lineage>
        <taxon>Bacteria</taxon>
        <taxon>Pseudomonadati</taxon>
        <taxon>Pseudomonadota</taxon>
        <taxon>Alphaproteobacteria</taxon>
        <taxon>Rhodobacterales</taxon>
        <taxon>Paracoccaceae</taxon>
        <taxon>Paracoccus</taxon>
    </lineage>
</organism>
<gene>
    <name evidence="1" type="ORF">GL300_18360</name>
</gene>
<sequence>MSKLTYTAKTIDALFDNRVAMMAEKADTKAENFKLMQTCRDYMKTAAFLETARLGKVDLHVIDGSAGRKPMAVYAIKRVVDMCRFADSGFEATVTATDQTRYARDMLLSLMNSRATGKQFARLDQRATGSKGQSRDTADGYAEGAISQGVKVSGRMMAAGTTGTQTTNTLAIFKFLNCADDNGQRGAGFRWYAKPDSELLNAYANKMAAVIAKQA</sequence>
<accession>A0A844HS66</accession>
<reference evidence="1 2" key="1">
    <citation type="submission" date="2019-11" db="EMBL/GenBank/DDBJ databases">
        <authorList>
            <person name="Dong K."/>
        </authorList>
    </citation>
    <scope>NUCLEOTIDE SEQUENCE [LARGE SCALE GENOMIC DNA]</scope>
    <source>
        <strain evidence="1 2">NBRC 112902</strain>
    </source>
</reference>
<evidence type="ECO:0000313" key="2">
    <source>
        <dbReference type="Proteomes" id="UP000449846"/>
    </source>
</evidence>
<comment type="caution">
    <text evidence="1">The sequence shown here is derived from an EMBL/GenBank/DDBJ whole genome shotgun (WGS) entry which is preliminary data.</text>
</comment>
<protein>
    <submittedName>
        <fullName evidence="1">Uncharacterized protein</fullName>
    </submittedName>
</protein>
<keyword evidence="2" id="KW-1185">Reference proteome</keyword>
<proteinExistence type="predicted"/>
<dbReference type="AlphaFoldDB" id="A0A844HS66"/>
<dbReference type="RefSeq" id="WP_155041119.1">
    <property type="nucleotide sequence ID" value="NZ_WMIG01000013.1"/>
</dbReference>
<dbReference type="EMBL" id="WMIG01000013">
    <property type="protein sequence ID" value="MTH61177.1"/>
    <property type="molecule type" value="Genomic_DNA"/>
</dbReference>
<dbReference type="Proteomes" id="UP000449846">
    <property type="component" value="Unassembled WGS sequence"/>
</dbReference>
<name>A0A844HS66_9RHOB</name>